<feature type="domain" description="Wall-associated receptor kinase galacturonan-binding" evidence="9">
    <location>
        <begin position="32"/>
        <end position="92"/>
    </location>
</feature>
<reference evidence="10" key="1">
    <citation type="submission" date="2023-07" db="EMBL/GenBank/DDBJ databases">
        <title>draft genome sequence of fig (Ficus carica).</title>
        <authorList>
            <person name="Takahashi T."/>
            <person name="Nishimura K."/>
        </authorList>
    </citation>
    <scope>NUCLEOTIDE SEQUENCE</scope>
</reference>
<dbReference type="GO" id="GO:0030247">
    <property type="term" value="F:polysaccharide binding"/>
    <property type="evidence" value="ECO:0007669"/>
    <property type="project" value="InterPro"/>
</dbReference>
<evidence type="ECO:0000256" key="3">
    <source>
        <dbReference type="ARBA" id="ARBA00022679"/>
    </source>
</evidence>
<dbReference type="InterPro" id="IPR013695">
    <property type="entry name" value="WAK"/>
</dbReference>
<dbReference type="PANTHER" id="PTHR33491">
    <property type="entry name" value="OSJNBA0016N04.9 PROTEIN"/>
    <property type="match status" value="1"/>
</dbReference>
<proteinExistence type="predicted"/>
<evidence type="ECO:0000256" key="1">
    <source>
        <dbReference type="ARBA" id="ARBA00004479"/>
    </source>
</evidence>
<dbReference type="GO" id="GO:0004674">
    <property type="term" value="F:protein serine/threonine kinase activity"/>
    <property type="evidence" value="ECO:0007669"/>
    <property type="project" value="UniProtKB-KW"/>
</dbReference>
<feature type="domain" description="Wall-associated receptor kinase" evidence="8">
    <location>
        <begin position="170"/>
        <end position="242"/>
    </location>
</feature>
<keyword evidence="11" id="KW-1185">Reference proteome</keyword>
<evidence type="ECO:0000259" key="8">
    <source>
        <dbReference type="Pfam" id="PF08488"/>
    </source>
</evidence>
<evidence type="ECO:0000313" key="10">
    <source>
        <dbReference type="EMBL" id="GMN18666.1"/>
    </source>
</evidence>
<evidence type="ECO:0000259" key="9">
    <source>
        <dbReference type="Pfam" id="PF13947"/>
    </source>
</evidence>
<evidence type="ECO:0000256" key="6">
    <source>
        <dbReference type="ARBA" id="ARBA00023180"/>
    </source>
</evidence>
<sequence>MDPQHVIHILLFSCLVTTAAAASEAPMAKPNCPTKCGNVSIPFPFGIGKGCYINEWFEVVCTKTNNSSSNPIPVLKRINLEVTRVSLDHRTLEGKFPISFWNCSNRKTPQNYYKPNLEGSPFVFSDQDNKFTAVGCGTLAVISSEVDGRIVGGCSSACSTNDDAGVNESSSCDGIDCCQTSIPSNLQDFNTSFLGIGLERSEIKAVCRYAFLVNETWFSERVKNLSAFHNMIDVPVVLYWTLYLSLDGVAALGKFAVPYVENRDYWSYNPIENRSDFCYTYNDASSSLVNQSWLVCGCGDRFTGNAYLPNGCQGGLLFKFTLKGESGRI</sequence>
<dbReference type="AlphaFoldDB" id="A0AA87Z6G0"/>
<keyword evidence="3" id="KW-0808">Transferase</keyword>
<dbReference type="EMBL" id="BTGU01008730">
    <property type="protein sequence ID" value="GMN18666.1"/>
    <property type="molecule type" value="Genomic_DNA"/>
</dbReference>
<keyword evidence="2" id="KW-0723">Serine/threonine-protein kinase</keyword>
<dbReference type="Pfam" id="PF08488">
    <property type="entry name" value="WAK"/>
    <property type="match status" value="1"/>
</dbReference>
<gene>
    <name evidence="10" type="ORF">TIFTF001_050822</name>
</gene>
<keyword evidence="4 7" id="KW-0732">Signal</keyword>
<evidence type="ECO:0000256" key="4">
    <source>
        <dbReference type="ARBA" id="ARBA00022729"/>
    </source>
</evidence>
<accession>A0AA87Z6G0</accession>
<evidence type="ECO:0000256" key="5">
    <source>
        <dbReference type="ARBA" id="ARBA00023157"/>
    </source>
</evidence>
<feature type="chain" id="PRO_5041731937" description="Wall-associated receptor kinase galacturonan-binding domain-containing protein" evidence="7">
    <location>
        <begin position="22"/>
        <end position="329"/>
    </location>
</feature>
<name>A0AA87Z6G0_FICCA</name>
<keyword evidence="6" id="KW-0325">Glycoprotein</keyword>
<dbReference type="Pfam" id="PF13947">
    <property type="entry name" value="GUB_WAK_bind"/>
    <property type="match status" value="1"/>
</dbReference>
<organism evidence="10 11">
    <name type="scientific">Ficus carica</name>
    <name type="common">Common fig</name>
    <dbReference type="NCBI Taxonomy" id="3494"/>
    <lineage>
        <taxon>Eukaryota</taxon>
        <taxon>Viridiplantae</taxon>
        <taxon>Streptophyta</taxon>
        <taxon>Embryophyta</taxon>
        <taxon>Tracheophyta</taxon>
        <taxon>Spermatophyta</taxon>
        <taxon>Magnoliopsida</taxon>
        <taxon>eudicotyledons</taxon>
        <taxon>Gunneridae</taxon>
        <taxon>Pentapetalae</taxon>
        <taxon>rosids</taxon>
        <taxon>fabids</taxon>
        <taxon>Rosales</taxon>
        <taxon>Moraceae</taxon>
        <taxon>Ficeae</taxon>
        <taxon>Ficus</taxon>
    </lineage>
</organism>
<evidence type="ECO:0000313" key="11">
    <source>
        <dbReference type="Proteomes" id="UP001187192"/>
    </source>
</evidence>
<comment type="subcellular location">
    <subcellularLocation>
        <location evidence="1">Membrane</location>
        <topology evidence="1">Single-pass type I membrane protein</topology>
    </subcellularLocation>
</comment>
<keyword evidence="2" id="KW-0418">Kinase</keyword>
<comment type="caution">
    <text evidence="10">The sequence shown here is derived from an EMBL/GenBank/DDBJ whole genome shotgun (WGS) entry which is preliminary data.</text>
</comment>
<dbReference type="GO" id="GO:0016020">
    <property type="term" value="C:membrane"/>
    <property type="evidence" value="ECO:0007669"/>
    <property type="project" value="UniProtKB-SubCell"/>
</dbReference>
<keyword evidence="5" id="KW-1015">Disulfide bond</keyword>
<evidence type="ECO:0000256" key="2">
    <source>
        <dbReference type="ARBA" id="ARBA00022527"/>
    </source>
</evidence>
<feature type="signal peptide" evidence="7">
    <location>
        <begin position="1"/>
        <end position="21"/>
    </location>
</feature>
<evidence type="ECO:0008006" key="12">
    <source>
        <dbReference type="Google" id="ProtNLM"/>
    </source>
</evidence>
<dbReference type="InterPro" id="IPR025287">
    <property type="entry name" value="WAK_GUB"/>
</dbReference>
<dbReference type="Proteomes" id="UP001187192">
    <property type="component" value="Unassembled WGS sequence"/>
</dbReference>
<protein>
    <recommendedName>
        <fullName evidence="12">Wall-associated receptor kinase galacturonan-binding domain-containing protein</fullName>
    </recommendedName>
</protein>
<evidence type="ECO:0000256" key="7">
    <source>
        <dbReference type="SAM" id="SignalP"/>
    </source>
</evidence>